<comment type="caution">
    <text evidence="2">The sequence shown here is derived from an EMBL/GenBank/DDBJ whole genome shotgun (WGS) entry which is preliminary data.</text>
</comment>
<organism evidence="2 3">
    <name type="scientific">Gymnopilus junonius</name>
    <name type="common">Spectacular rustgill mushroom</name>
    <name type="synonym">Gymnopilus spectabilis subsp. junonius</name>
    <dbReference type="NCBI Taxonomy" id="109634"/>
    <lineage>
        <taxon>Eukaryota</taxon>
        <taxon>Fungi</taxon>
        <taxon>Dikarya</taxon>
        <taxon>Basidiomycota</taxon>
        <taxon>Agaricomycotina</taxon>
        <taxon>Agaricomycetes</taxon>
        <taxon>Agaricomycetidae</taxon>
        <taxon>Agaricales</taxon>
        <taxon>Agaricineae</taxon>
        <taxon>Hymenogastraceae</taxon>
        <taxon>Gymnopilus</taxon>
    </lineage>
</organism>
<feature type="compositionally biased region" description="Low complexity" evidence="1">
    <location>
        <begin position="635"/>
        <end position="645"/>
    </location>
</feature>
<keyword evidence="3" id="KW-1185">Reference proteome</keyword>
<protein>
    <recommendedName>
        <fullName evidence="4">Transposase</fullName>
    </recommendedName>
</protein>
<dbReference type="EMBL" id="JADNYJ010000014">
    <property type="protein sequence ID" value="KAF8907632.1"/>
    <property type="molecule type" value="Genomic_DNA"/>
</dbReference>
<feature type="region of interest" description="Disordered" evidence="1">
    <location>
        <begin position="602"/>
        <end position="645"/>
    </location>
</feature>
<evidence type="ECO:0008006" key="4">
    <source>
        <dbReference type="Google" id="ProtNLM"/>
    </source>
</evidence>
<evidence type="ECO:0000256" key="1">
    <source>
        <dbReference type="SAM" id="MobiDB-lite"/>
    </source>
</evidence>
<dbReference type="AlphaFoldDB" id="A0A9P5NX72"/>
<dbReference type="Proteomes" id="UP000724874">
    <property type="component" value="Unassembled WGS sequence"/>
</dbReference>
<feature type="region of interest" description="Disordered" evidence="1">
    <location>
        <begin position="534"/>
        <end position="557"/>
    </location>
</feature>
<accession>A0A9P5NX72</accession>
<name>A0A9P5NX72_GYMJU</name>
<reference evidence="2" key="1">
    <citation type="submission" date="2020-11" db="EMBL/GenBank/DDBJ databases">
        <authorList>
            <consortium name="DOE Joint Genome Institute"/>
            <person name="Ahrendt S."/>
            <person name="Riley R."/>
            <person name="Andreopoulos W."/>
            <person name="LaButti K."/>
            <person name="Pangilinan J."/>
            <person name="Ruiz-duenas F.J."/>
            <person name="Barrasa J.M."/>
            <person name="Sanchez-Garcia M."/>
            <person name="Camarero S."/>
            <person name="Miyauchi S."/>
            <person name="Serrano A."/>
            <person name="Linde D."/>
            <person name="Babiker R."/>
            <person name="Drula E."/>
            <person name="Ayuso-Fernandez I."/>
            <person name="Pacheco R."/>
            <person name="Padilla G."/>
            <person name="Ferreira P."/>
            <person name="Barriuso J."/>
            <person name="Kellner H."/>
            <person name="Castanera R."/>
            <person name="Alfaro M."/>
            <person name="Ramirez L."/>
            <person name="Pisabarro A.G."/>
            <person name="Kuo A."/>
            <person name="Tritt A."/>
            <person name="Lipzen A."/>
            <person name="He G."/>
            <person name="Yan M."/>
            <person name="Ng V."/>
            <person name="Cullen D."/>
            <person name="Martin F."/>
            <person name="Rosso M.-N."/>
            <person name="Henrissat B."/>
            <person name="Hibbett D."/>
            <person name="Martinez A.T."/>
            <person name="Grigoriev I.V."/>
        </authorList>
    </citation>
    <scope>NUCLEOTIDE SEQUENCE</scope>
    <source>
        <strain evidence="2">AH 44721</strain>
    </source>
</reference>
<dbReference type="OrthoDB" id="2422225at2759"/>
<feature type="compositionally biased region" description="Basic and acidic residues" evidence="1">
    <location>
        <begin position="613"/>
        <end position="629"/>
    </location>
</feature>
<proteinExistence type="predicted"/>
<evidence type="ECO:0000313" key="3">
    <source>
        <dbReference type="Proteomes" id="UP000724874"/>
    </source>
</evidence>
<sequence>MAAQINLPFGVNSVVPELQGAAPSWAMNRHVKLVGLDHHRFNYSVKDQQKALELFSVLQLYVPNPSEEEHERNVQCKFSIQIPWKDVGCLSWIRLVATHDENNGGCMIAIDEISGILDHSELCNEQIEMDRNPHIPLSKCASWAENKWSSISGDSHFRYRLTPHDASSLYRTISHERGIYQRTSAEDNLDKWFWAEKPQPPSPLLSESCLNYQPHEEPTSDRFEIILSMPEMREAAWKYGHKKQVLMDLTFGVCSARALLLILMAIDENGTGIPICFIMFTARDSVKATHADYNKNLLDRLLGLFKQKMGLNALGEEFDIRIGTTDNDTRERFGLTKNWPAIFLLLCIFHIWQAWRNALNKQLSSIPKEDGCQMVRRQIGKFLMQLLKDISDHDEAMALFRAEKVYWQQVKTQCDRLSKAQATAALKFLDYLNGYVEHEAYWKSWSPAGASEAAHLLGVAVSTIARTTNHLESFNGRIKSSYYQPYQHSGWLPRIDVWILLLITAIMPDFFKDLRNKKSMRDYYAQMRIIRPRDNAGSMLPGSDTSSSSPPSFTTPTDATYHDDLIKKWLQELEDDSYDFGNSDTGEAAEESGLELDGNAEDVEEAATSFELSDDRQFDHDRTHPREQEVQLQTRSRSSSMVDDSVGSFDGLFGIHFGRERDQNLNRPHPVLPRHPPSSPGDVVPDSMEYEDPNSNKENLRPTLPSHPDSPRSSCSSHENSKVLLYLPISPKPLTEHDRQCNNEIDYRFGTLTAKQLEKHISPSILARLNSRSEGKFVIFFLKSFSHYHLGDLLEPDPMYENNEMGKAKLVPFEHTKKERRKESYRIR</sequence>
<feature type="region of interest" description="Disordered" evidence="1">
    <location>
        <begin position="662"/>
        <end position="718"/>
    </location>
</feature>
<evidence type="ECO:0000313" key="2">
    <source>
        <dbReference type="EMBL" id="KAF8907632.1"/>
    </source>
</evidence>
<feature type="compositionally biased region" description="Pro residues" evidence="1">
    <location>
        <begin position="670"/>
        <end position="679"/>
    </location>
</feature>
<gene>
    <name evidence="2" type="ORF">CPB84DRAFT_1813487</name>
</gene>
<feature type="compositionally biased region" description="Low complexity" evidence="1">
    <location>
        <begin position="541"/>
        <end position="557"/>
    </location>
</feature>